<dbReference type="Gene3D" id="3.40.630.30">
    <property type="match status" value="1"/>
</dbReference>
<organism evidence="1 2">
    <name type="scientific">Vibrio olivae</name>
    <dbReference type="NCBI Taxonomy" id="1243002"/>
    <lineage>
        <taxon>Bacteria</taxon>
        <taxon>Pseudomonadati</taxon>
        <taxon>Pseudomonadota</taxon>
        <taxon>Gammaproteobacteria</taxon>
        <taxon>Vibrionales</taxon>
        <taxon>Vibrionaceae</taxon>
        <taxon>Vibrio</taxon>
    </lineage>
</organism>
<protein>
    <submittedName>
        <fullName evidence="1">GNAT family N-acetyltransferase</fullName>
    </submittedName>
</protein>
<keyword evidence="2" id="KW-1185">Reference proteome</keyword>
<gene>
    <name evidence="1" type="ORF">ACFFUV_14035</name>
</gene>
<dbReference type="EMBL" id="JBHMEP010000004">
    <property type="protein sequence ID" value="MFB9136087.1"/>
    <property type="molecule type" value="Genomic_DNA"/>
</dbReference>
<dbReference type="Proteomes" id="UP001589645">
    <property type="component" value="Unassembled WGS sequence"/>
</dbReference>
<dbReference type="PANTHER" id="PTHR47017">
    <property type="entry name" value="ACYL-COA"/>
    <property type="match status" value="1"/>
</dbReference>
<accession>A0ABV5HPA9</accession>
<comment type="caution">
    <text evidence="1">The sequence shown here is derived from an EMBL/GenBank/DDBJ whole genome shotgun (WGS) entry which is preliminary data.</text>
</comment>
<dbReference type="SUPFAM" id="SSF55729">
    <property type="entry name" value="Acyl-CoA N-acyltransferases (Nat)"/>
    <property type="match status" value="1"/>
</dbReference>
<dbReference type="Pfam" id="PF04339">
    <property type="entry name" value="FemAB_like"/>
    <property type="match status" value="1"/>
</dbReference>
<dbReference type="InterPro" id="IPR007434">
    <property type="entry name" value="FemAB-like"/>
</dbReference>
<dbReference type="RefSeq" id="WP_390193951.1">
    <property type="nucleotide sequence ID" value="NZ_JBHMEP010000004.1"/>
</dbReference>
<dbReference type="InterPro" id="IPR016181">
    <property type="entry name" value="Acyl_CoA_acyltransferase"/>
</dbReference>
<reference evidence="1 2" key="1">
    <citation type="submission" date="2024-09" db="EMBL/GenBank/DDBJ databases">
        <authorList>
            <person name="Sun Q."/>
            <person name="Mori K."/>
        </authorList>
    </citation>
    <scope>NUCLEOTIDE SEQUENCE [LARGE SCALE GENOMIC DNA]</scope>
    <source>
        <strain evidence="1 2">CECT 8064</strain>
    </source>
</reference>
<dbReference type="PANTHER" id="PTHR47017:SF1">
    <property type="entry name" value="ACYL-COA"/>
    <property type="match status" value="1"/>
</dbReference>
<name>A0ABV5HPA9_9VIBR</name>
<sequence>MPNLRIHHQISEINAEQWDRLRGDDYPFLKHAFLNALEQSGCVCEDSGWHPVHLVVEQQGELIAAMPMYLKSHSWGEYVFDWSWQEAWEHAGLEYFPKLVTAIPFTPATGPRILHNTQHLSFETALSIFANAIRELCHEHQFSGWHGLFVEESQLTQYQAQQLMARQDCQYHWFNRDYQDFDHFLHSFTSRKRKNVRKERQRVRQQGIVLTRYEGKKITHQLVDTFFDFYQLTYLKHGHHGHLNKAFFQQLVAVMPEQIVLVMAYHQHKPVAAAWSFKDAETLYGRYWGCDEEFDSLHFETCYYQGIDYCIEHGLKHFDPGAQGEHKIQRGFEPISTWSVHWIEHHEFRQAVARFLGEEREYVEARIDELTTYLPFHQ</sequence>
<evidence type="ECO:0000313" key="2">
    <source>
        <dbReference type="Proteomes" id="UP001589645"/>
    </source>
</evidence>
<proteinExistence type="predicted"/>
<evidence type="ECO:0000313" key="1">
    <source>
        <dbReference type="EMBL" id="MFB9136087.1"/>
    </source>
</evidence>